<comment type="pathway">
    <text evidence="2">Cell wall biogenesis; cell wall polysaccharide biosynthesis.</text>
</comment>
<evidence type="ECO:0000256" key="4">
    <source>
        <dbReference type="ARBA" id="ARBA00022723"/>
    </source>
</evidence>
<dbReference type="SUPFAM" id="SSF55166">
    <property type="entry name" value="Hedgehog/DD-peptidase"/>
    <property type="match status" value="1"/>
</dbReference>
<keyword evidence="4" id="KW-0479">Metal-binding</keyword>
<keyword evidence="15" id="KW-1185">Reference proteome</keyword>
<proteinExistence type="inferred from homology"/>
<evidence type="ECO:0000256" key="1">
    <source>
        <dbReference type="ARBA" id="ARBA00001947"/>
    </source>
</evidence>
<evidence type="ECO:0000256" key="9">
    <source>
        <dbReference type="ARBA" id="ARBA00023316"/>
    </source>
</evidence>
<evidence type="ECO:0000256" key="11">
    <source>
        <dbReference type="ARBA" id="ARBA00093666"/>
    </source>
</evidence>
<evidence type="ECO:0000313" key="15">
    <source>
        <dbReference type="Proteomes" id="UP001274321"/>
    </source>
</evidence>
<feature type="compositionally biased region" description="Low complexity" evidence="12">
    <location>
        <begin position="285"/>
        <end position="307"/>
    </location>
</feature>
<keyword evidence="3" id="KW-0645">Protease</keyword>
<evidence type="ECO:0000256" key="6">
    <source>
        <dbReference type="ARBA" id="ARBA00022801"/>
    </source>
</evidence>
<dbReference type="InterPro" id="IPR010275">
    <property type="entry name" value="MepK"/>
</dbReference>
<feature type="chain" id="PRO_5046158273" description="Murein endopeptidase K" evidence="13">
    <location>
        <begin position="30"/>
        <end position="554"/>
    </location>
</feature>
<organism evidence="14 15">
    <name type="scientific">Terrihabitans rhizophilus</name>
    <dbReference type="NCBI Taxonomy" id="3092662"/>
    <lineage>
        <taxon>Bacteria</taxon>
        <taxon>Pseudomonadati</taxon>
        <taxon>Pseudomonadota</taxon>
        <taxon>Alphaproteobacteria</taxon>
        <taxon>Hyphomicrobiales</taxon>
        <taxon>Terrihabitans</taxon>
    </lineage>
</organism>
<dbReference type="EMBL" id="JAXAFJ010000006">
    <property type="protein sequence ID" value="MDX6806679.1"/>
    <property type="molecule type" value="Genomic_DNA"/>
</dbReference>
<evidence type="ECO:0000256" key="7">
    <source>
        <dbReference type="ARBA" id="ARBA00022833"/>
    </source>
</evidence>
<protein>
    <recommendedName>
        <fullName evidence="11">Murein endopeptidase K</fullName>
    </recommendedName>
</protein>
<accession>A0ABU4RRG0</accession>
<comment type="cofactor">
    <cofactor evidence="1">
        <name>Zn(2+)</name>
        <dbReference type="ChEBI" id="CHEBI:29105"/>
    </cofactor>
</comment>
<evidence type="ECO:0000256" key="5">
    <source>
        <dbReference type="ARBA" id="ARBA00022729"/>
    </source>
</evidence>
<keyword evidence="6" id="KW-0378">Hydrolase</keyword>
<keyword evidence="8" id="KW-0482">Metalloprotease</keyword>
<evidence type="ECO:0000256" key="8">
    <source>
        <dbReference type="ARBA" id="ARBA00023049"/>
    </source>
</evidence>
<dbReference type="CDD" id="cd14844">
    <property type="entry name" value="Zn-DD-carboxypeptidase_like"/>
    <property type="match status" value="1"/>
</dbReference>
<feature type="region of interest" description="Disordered" evidence="12">
    <location>
        <begin position="263"/>
        <end position="307"/>
    </location>
</feature>
<reference evidence="14 15" key="1">
    <citation type="submission" date="2023-11" db="EMBL/GenBank/DDBJ databases">
        <authorList>
            <person name="Bao R."/>
        </authorList>
    </citation>
    <scope>NUCLEOTIDE SEQUENCE [LARGE SCALE GENOMIC DNA]</scope>
    <source>
        <strain evidence="14 15">PJ23</strain>
    </source>
</reference>
<dbReference type="PANTHER" id="PTHR37425">
    <property type="match status" value="1"/>
</dbReference>
<dbReference type="Pfam" id="PF05951">
    <property type="entry name" value="Peptidase_M15_2"/>
    <property type="match status" value="1"/>
</dbReference>
<evidence type="ECO:0000313" key="14">
    <source>
        <dbReference type="EMBL" id="MDX6806679.1"/>
    </source>
</evidence>
<dbReference type="Proteomes" id="UP001274321">
    <property type="component" value="Unassembled WGS sequence"/>
</dbReference>
<comment type="similarity">
    <text evidence="10">Belongs to the peptidase M15 family.</text>
</comment>
<keyword evidence="5 13" id="KW-0732">Signal</keyword>
<evidence type="ECO:0000256" key="2">
    <source>
        <dbReference type="ARBA" id="ARBA00004776"/>
    </source>
</evidence>
<dbReference type="RefSeq" id="WP_319844803.1">
    <property type="nucleotide sequence ID" value="NZ_JAXAFJ010000006.1"/>
</dbReference>
<comment type="caution">
    <text evidence="14">The sequence shown here is derived from an EMBL/GenBank/DDBJ whole genome shotgun (WGS) entry which is preliminary data.</text>
</comment>
<dbReference type="InterPro" id="IPR009045">
    <property type="entry name" value="Zn_M74/Hedgehog-like"/>
</dbReference>
<dbReference type="PANTHER" id="PTHR37425:SF1">
    <property type="entry name" value="OUTER MEMBRANE PROTEIN"/>
    <property type="match status" value="1"/>
</dbReference>
<sequence length="554" mass="58040">MQTPSAAYRFVRRVRKLGSSLAIAGIVVAAGVEGTQTAVANGDTRTLSFYHTHSKERLTVTFKKNGRYDPAALKQLNYFLRDWRNQKQTNMDPRLFDVVWEVYKDAGARSDVQIISSYRSPETNEGLRSRSSGVAKHSQHTLGKAMDIHVGGIPMSKIREAGLRLQRGGVGFYPTSGLPFVHLDVGTVRHWPRMSRQELARVFPDGRTVHIPSDGKPMKNYETALADARRSGSAVKGQPAPSQQPIMMASAGSTGGNLISRLLGNDDEEDTAPAAPVAVKQPERAVAAAKPQTTPAQPTQQQPEPRAAAVAIAQAIPVPQARPSLGYASEPAAAAAPQMAWSRGPDANAARAEAVREMAAAASASTTTTPAPALPMPRPQVPVASAPATVLASVTPVAPPVPEIRPQAPVTASLGLSSTEAASRLIASAVRRMAGVQTEGRASAPAATPVATAALAPVERTAKVEAAEDIAVVAVSRERAVRDGAVQLAAPQPAAVEGLIAAPKAIIPVKFGANPTAGLRSDAFAGASIVPVRTERFASTAPRAATIVDVDRRG</sequence>
<name>A0ABU4RRG0_9HYPH</name>
<evidence type="ECO:0000256" key="12">
    <source>
        <dbReference type="SAM" id="MobiDB-lite"/>
    </source>
</evidence>
<keyword evidence="9" id="KW-0961">Cell wall biogenesis/degradation</keyword>
<evidence type="ECO:0000256" key="13">
    <source>
        <dbReference type="SAM" id="SignalP"/>
    </source>
</evidence>
<evidence type="ECO:0000256" key="3">
    <source>
        <dbReference type="ARBA" id="ARBA00022670"/>
    </source>
</evidence>
<keyword evidence="7" id="KW-0862">Zinc</keyword>
<feature type="signal peptide" evidence="13">
    <location>
        <begin position="1"/>
        <end position="29"/>
    </location>
</feature>
<gene>
    <name evidence="14" type="ORF">SCD90_11445</name>
</gene>
<evidence type="ECO:0000256" key="10">
    <source>
        <dbReference type="ARBA" id="ARBA00093448"/>
    </source>
</evidence>
<dbReference type="Gene3D" id="3.30.1380.10">
    <property type="match status" value="1"/>
</dbReference>